<evidence type="ECO:0000313" key="3">
    <source>
        <dbReference type="EMBL" id="MDQ8192966.1"/>
    </source>
</evidence>
<evidence type="ECO:0000256" key="2">
    <source>
        <dbReference type="SAM" id="SignalP"/>
    </source>
</evidence>
<keyword evidence="1" id="KW-0812">Transmembrane</keyword>
<keyword evidence="1" id="KW-1133">Transmembrane helix</keyword>
<dbReference type="RefSeq" id="WP_308983474.1">
    <property type="nucleotide sequence ID" value="NZ_JARXIC010000001.1"/>
</dbReference>
<dbReference type="EMBL" id="JARXIC010000001">
    <property type="protein sequence ID" value="MDQ8192966.1"/>
    <property type="molecule type" value="Genomic_DNA"/>
</dbReference>
<feature type="signal peptide" evidence="2">
    <location>
        <begin position="1"/>
        <end position="40"/>
    </location>
</feature>
<comment type="caution">
    <text evidence="3">The sequence shown here is derived from an EMBL/GenBank/DDBJ whole genome shotgun (WGS) entry which is preliminary data.</text>
</comment>
<keyword evidence="4" id="KW-1185">Reference proteome</keyword>
<reference evidence="3 4" key="1">
    <citation type="submission" date="2023-04" db="EMBL/GenBank/DDBJ databases">
        <title>A novel bacteria isolated from coastal sediment.</title>
        <authorList>
            <person name="Liu X.-J."/>
            <person name="Du Z.-J."/>
        </authorList>
    </citation>
    <scope>NUCLEOTIDE SEQUENCE [LARGE SCALE GENOMIC DNA]</scope>
    <source>
        <strain evidence="3 4">SDUM461004</strain>
    </source>
</reference>
<evidence type="ECO:0000313" key="4">
    <source>
        <dbReference type="Proteomes" id="UP001243717"/>
    </source>
</evidence>
<dbReference type="Proteomes" id="UP001243717">
    <property type="component" value="Unassembled WGS sequence"/>
</dbReference>
<evidence type="ECO:0000256" key="1">
    <source>
        <dbReference type="SAM" id="Phobius"/>
    </source>
</evidence>
<sequence>MLLNKKLHLLQSKSTSKPVTWCKHALLAAIVLAPSNHLLAGPYASSTDSTHAIDGGISSSSDAFVGWAESVEDVYITSSGSGDANNALGEYNSSLLSLGDLDAAAIANGDTPGSITLAFDGFRNGEGWDFAVFENGFTFDGGLFAELAYVEVSSDGINFARFDSISLNTEANGPGFGSAFQGFDMTNVYNLAGKHASGYGTPFDLEQLSDHELAIAGTLDLQNIQYVRLIDIPGDGSYLDSQGNGIIDNWVTTGTGGFDLRAIGYAYAVPEPSMFTLLAGIIIFSIVGTRRR</sequence>
<feature type="chain" id="PRO_5046549866" description="PEP-CTERM protein-sorting domain-containing protein" evidence="2">
    <location>
        <begin position="41"/>
        <end position="292"/>
    </location>
</feature>
<evidence type="ECO:0008006" key="5">
    <source>
        <dbReference type="Google" id="ProtNLM"/>
    </source>
</evidence>
<accession>A0ABU1AGR8</accession>
<name>A0ABU1AGR8_9BACT</name>
<keyword evidence="1" id="KW-0472">Membrane</keyword>
<gene>
    <name evidence="3" type="ORF">QEH59_00915</name>
</gene>
<proteinExistence type="predicted"/>
<keyword evidence="2" id="KW-0732">Signal</keyword>
<feature type="transmembrane region" description="Helical" evidence="1">
    <location>
        <begin position="265"/>
        <end position="287"/>
    </location>
</feature>
<organism evidence="3 4">
    <name type="scientific">Thalassobacterium sedimentorum</name>
    <dbReference type="NCBI Taxonomy" id="3041258"/>
    <lineage>
        <taxon>Bacteria</taxon>
        <taxon>Pseudomonadati</taxon>
        <taxon>Verrucomicrobiota</taxon>
        <taxon>Opitutia</taxon>
        <taxon>Puniceicoccales</taxon>
        <taxon>Coraliomargaritaceae</taxon>
        <taxon>Thalassobacterium</taxon>
    </lineage>
</organism>
<protein>
    <recommendedName>
        <fullName evidence="5">PEP-CTERM protein-sorting domain-containing protein</fullName>
    </recommendedName>
</protein>